<dbReference type="InterPro" id="IPR002312">
    <property type="entry name" value="Asp/Asn-tRNA-synth_IIb"/>
</dbReference>
<dbReference type="STRING" id="1802627.A3A70_00085"/>
<evidence type="ECO:0000256" key="1">
    <source>
        <dbReference type="ARBA" id="ARBA00008226"/>
    </source>
</evidence>
<dbReference type="SUPFAM" id="SSF55681">
    <property type="entry name" value="Class II aaRS and biotin synthetases"/>
    <property type="match status" value="1"/>
</dbReference>
<dbReference type="InterPro" id="IPR004365">
    <property type="entry name" value="NA-bd_OB_tRNA"/>
</dbReference>
<evidence type="ECO:0000256" key="7">
    <source>
        <dbReference type="HAMAP-Rule" id="MF_00534"/>
    </source>
</evidence>
<dbReference type="PRINTS" id="PR01042">
    <property type="entry name" value="TRNASYNTHASP"/>
</dbReference>
<evidence type="ECO:0000256" key="4">
    <source>
        <dbReference type="ARBA" id="ARBA00022840"/>
    </source>
</evidence>
<dbReference type="EMBL" id="MEVK01000010">
    <property type="protein sequence ID" value="OGC59701.1"/>
    <property type="molecule type" value="Genomic_DNA"/>
</dbReference>
<dbReference type="CDD" id="cd00776">
    <property type="entry name" value="AsxRS_core"/>
    <property type="match status" value="1"/>
</dbReference>
<dbReference type="InterPro" id="IPR004522">
    <property type="entry name" value="Asn-tRNA-ligase"/>
</dbReference>
<keyword evidence="3 7" id="KW-0547">Nucleotide-binding</keyword>
<evidence type="ECO:0000259" key="8">
    <source>
        <dbReference type="PROSITE" id="PS50862"/>
    </source>
</evidence>
<dbReference type="InterPro" id="IPR045864">
    <property type="entry name" value="aa-tRNA-synth_II/BPL/LPL"/>
</dbReference>
<dbReference type="GO" id="GO:0004816">
    <property type="term" value="F:asparagine-tRNA ligase activity"/>
    <property type="evidence" value="ECO:0007669"/>
    <property type="project" value="UniProtKB-UniRule"/>
</dbReference>
<dbReference type="NCBIfam" id="NF003037">
    <property type="entry name" value="PRK03932.1"/>
    <property type="match status" value="1"/>
</dbReference>
<protein>
    <recommendedName>
        <fullName evidence="7">Asparagine--tRNA ligase</fullName>
        <ecNumber evidence="7">6.1.1.22</ecNumber>
    </recommendedName>
    <alternativeName>
        <fullName evidence="7">Asparaginyl-tRNA synthetase</fullName>
        <shortName evidence="7">AsnRS</shortName>
    </alternativeName>
</protein>
<comment type="similarity">
    <text evidence="1 7">Belongs to the class-II aminoacyl-tRNA synthetase family.</text>
</comment>
<feature type="domain" description="Aminoacyl-transfer RNA synthetases class-II family profile" evidence="8">
    <location>
        <begin position="133"/>
        <end position="432"/>
    </location>
</feature>
<dbReference type="PROSITE" id="PS50862">
    <property type="entry name" value="AA_TRNA_LIGASE_II"/>
    <property type="match status" value="1"/>
</dbReference>
<name>A0A1F4VR71_UNCKA</name>
<dbReference type="InterPro" id="IPR006195">
    <property type="entry name" value="aa-tRNA-synth_II"/>
</dbReference>
<reference evidence="9 10" key="1">
    <citation type="journal article" date="2016" name="Nat. Commun.">
        <title>Thousands of microbial genomes shed light on interconnected biogeochemical processes in an aquifer system.</title>
        <authorList>
            <person name="Anantharaman K."/>
            <person name="Brown C.T."/>
            <person name="Hug L.A."/>
            <person name="Sharon I."/>
            <person name="Castelle C.J."/>
            <person name="Probst A.J."/>
            <person name="Thomas B.C."/>
            <person name="Singh A."/>
            <person name="Wilkins M.J."/>
            <person name="Karaoz U."/>
            <person name="Brodie E.L."/>
            <person name="Williams K.H."/>
            <person name="Hubbard S.S."/>
            <person name="Banfield J.F."/>
        </authorList>
    </citation>
    <scope>NUCLEOTIDE SEQUENCE [LARGE SCALE GENOMIC DNA]</scope>
</reference>
<dbReference type="Pfam" id="PF00152">
    <property type="entry name" value="tRNA-synt_2"/>
    <property type="match status" value="1"/>
</dbReference>
<dbReference type="Proteomes" id="UP000178964">
    <property type="component" value="Unassembled WGS sequence"/>
</dbReference>
<dbReference type="PANTHER" id="PTHR22594:SF34">
    <property type="entry name" value="ASPARAGINE--TRNA LIGASE, MITOCHONDRIAL-RELATED"/>
    <property type="match status" value="1"/>
</dbReference>
<dbReference type="PANTHER" id="PTHR22594">
    <property type="entry name" value="ASPARTYL/LYSYL-TRNA SYNTHETASE"/>
    <property type="match status" value="1"/>
</dbReference>
<evidence type="ECO:0000256" key="2">
    <source>
        <dbReference type="ARBA" id="ARBA00022598"/>
    </source>
</evidence>
<keyword evidence="4 7" id="KW-0067">ATP-binding</keyword>
<dbReference type="SUPFAM" id="SSF50249">
    <property type="entry name" value="Nucleic acid-binding proteins"/>
    <property type="match status" value="1"/>
</dbReference>
<comment type="subunit">
    <text evidence="7">Homodimer.</text>
</comment>
<evidence type="ECO:0000256" key="6">
    <source>
        <dbReference type="ARBA" id="ARBA00023146"/>
    </source>
</evidence>
<comment type="subcellular location">
    <subcellularLocation>
        <location evidence="7">Cytoplasm</location>
    </subcellularLocation>
</comment>
<organism evidence="9 10">
    <name type="scientific">candidate division WWE3 bacterium RIFCSPLOWO2_01_FULL_42_11</name>
    <dbReference type="NCBI Taxonomy" id="1802627"/>
    <lineage>
        <taxon>Bacteria</taxon>
        <taxon>Katanobacteria</taxon>
    </lineage>
</organism>
<accession>A0A1F4VR71</accession>
<dbReference type="InterPro" id="IPR012340">
    <property type="entry name" value="NA-bd_OB-fold"/>
</dbReference>
<comment type="catalytic activity">
    <reaction evidence="7">
        <text>tRNA(Asn) + L-asparagine + ATP = L-asparaginyl-tRNA(Asn) + AMP + diphosphate + H(+)</text>
        <dbReference type="Rhea" id="RHEA:11180"/>
        <dbReference type="Rhea" id="RHEA-COMP:9659"/>
        <dbReference type="Rhea" id="RHEA-COMP:9674"/>
        <dbReference type="ChEBI" id="CHEBI:15378"/>
        <dbReference type="ChEBI" id="CHEBI:30616"/>
        <dbReference type="ChEBI" id="CHEBI:33019"/>
        <dbReference type="ChEBI" id="CHEBI:58048"/>
        <dbReference type="ChEBI" id="CHEBI:78442"/>
        <dbReference type="ChEBI" id="CHEBI:78515"/>
        <dbReference type="ChEBI" id="CHEBI:456215"/>
        <dbReference type="EC" id="6.1.1.22"/>
    </reaction>
</comment>
<dbReference type="Gene3D" id="2.40.50.140">
    <property type="entry name" value="Nucleic acid-binding proteins"/>
    <property type="match status" value="1"/>
</dbReference>
<dbReference type="GO" id="GO:0005737">
    <property type="term" value="C:cytoplasm"/>
    <property type="evidence" value="ECO:0007669"/>
    <property type="project" value="UniProtKB-SubCell"/>
</dbReference>
<comment type="caution">
    <text evidence="9">The sequence shown here is derived from an EMBL/GenBank/DDBJ whole genome shotgun (WGS) entry which is preliminary data.</text>
</comment>
<gene>
    <name evidence="7" type="primary">asnS</name>
    <name evidence="9" type="ORF">A3A70_00085</name>
</gene>
<dbReference type="HAMAP" id="MF_00534">
    <property type="entry name" value="Asn_tRNA_synth"/>
    <property type="match status" value="1"/>
</dbReference>
<keyword evidence="7" id="KW-0963">Cytoplasm</keyword>
<dbReference type="EC" id="6.1.1.22" evidence="7"/>
<keyword evidence="6 7" id="KW-0030">Aminoacyl-tRNA synthetase</keyword>
<dbReference type="Gene3D" id="3.30.930.10">
    <property type="entry name" value="Bira Bifunctional Protein, Domain 2"/>
    <property type="match status" value="1"/>
</dbReference>
<keyword evidence="5 7" id="KW-0648">Protein biosynthesis</keyword>
<dbReference type="GO" id="GO:0003676">
    <property type="term" value="F:nucleic acid binding"/>
    <property type="evidence" value="ECO:0007669"/>
    <property type="project" value="InterPro"/>
</dbReference>
<evidence type="ECO:0000313" key="10">
    <source>
        <dbReference type="Proteomes" id="UP000178964"/>
    </source>
</evidence>
<dbReference type="AlphaFoldDB" id="A0A1F4VR71"/>
<dbReference type="NCBIfam" id="TIGR00457">
    <property type="entry name" value="asnS"/>
    <property type="match status" value="1"/>
</dbReference>
<keyword evidence="2 7" id="KW-0436">Ligase</keyword>
<proteinExistence type="inferred from homology"/>
<evidence type="ECO:0000256" key="5">
    <source>
        <dbReference type="ARBA" id="ARBA00022917"/>
    </source>
</evidence>
<dbReference type="GO" id="GO:0006421">
    <property type="term" value="P:asparaginyl-tRNA aminoacylation"/>
    <property type="evidence" value="ECO:0007669"/>
    <property type="project" value="UniProtKB-UniRule"/>
</dbReference>
<dbReference type="GO" id="GO:0005524">
    <property type="term" value="F:ATP binding"/>
    <property type="evidence" value="ECO:0007669"/>
    <property type="project" value="UniProtKB-UniRule"/>
</dbReference>
<evidence type="ECO:0000313" key="9">
    <source>
        <dbReference type="EMBL" id="OGC59701.1"/>
    </source>
</evidence>
<evidence type="ECO:0000256" key="3">
    <source>
        <dbReference type="ARBA" id="ARBA00022741"/>
    </source>
</evidence>
<dbReference type="Pfam" id="PF01336">
    <property type="entry name" value="tRNA_anti-codon"/>
    <property type="match status" value="1"/>
</dbReference>
<dbReference type="InterPro" id="IPR004364">
    <property type="entry name" value="Aa-tRNA-synt_II"/>
</dbReference>
<sequence>MPVFRIDELNKKDGVVVTICGWLTTKRVSGGIAFLNVRDGSGEIQCVLNKSKIGDDSFEKSIKLGLESSLSLTGEVKLNPRSQGSVELEVAKIEIFQAVTDEYPIGKKEHGTDFLMENRHLWLRSPRQWAIQRIRNQLILGIFEFFEKEHFIKIDSPIFTPSACEGTTTLFEVEYVNGSKVYLSQSGQLYLEAAIASFGRVFDFGPTFRAEKSKTRRHLTEFWMMDAEMAFVTHFENMELQEKFILFLLNRVLDSCESEFKLLERDTAPLKKIKSPFPRLTYNEALDKLHELGSDIKHGEDLGNDDETILTQAFENPIFIEKYPADIKAFYMKRVPQDEKYALCSDLLAPEGYGEIIGGSQREDDYDTLMKRLVEHNLPVESFQWYLDLRKFGSVPHSGFGLGLERLVAWICSVPHLRETIPFARTLYRVFP</sequence>